<accession>A0A6C2YSK4</accession>
<dbReference type="Gene3D" id="2.60.40.10">
    <property type="entry name" value="Immunoglobulins"/>
    <property type="match status" value="1"/>
</dbReference>
<dbReference type="KEGG" id="tim:GMBLW1_50700"/>
<organism evidence="4">
    <name type="scientific">Tuwongella immobilis</name>
    <dbReference type="NCBI Taxonomy" id="692036"/>
    <lineage>
        <taxon>Bacteria</taxon>
        <taxon>Pseudomonadati</taxon>
        <taxon>Planctomycetota</taxon>
        <taxon>Planctomycetia</taxon>
        <taxon>Gemmatales</taxon>
        <taxon>Gemmataceae</taxon>
        <taxon>Tuwongella</taxon>
    </lineage>
</organism>
<dbReference type="EMBL" id="LR586016">
    <property type="protein sequence ID" value="VIP04123.1"/>
    <property type="molecule type" value="Genomic_DNA"/>
</dbReference>
<keyword evidence="2" id="KW-0732">Signal</keyword>
<reference evidence="4" key="1">
    <citation type="submission" date="2019-04" db="EMBL/GenBank/DDBJ databases">
        <authorList>
            <consortium name="Science for Life Laboratories"/>
        </authorList>
    </citation>
    <scope>NUCLEOTIDE SEQUENCE</scope>
    <source>
        <strain evidence="4">MBLW1</strain>
    </source>
</reference>
<evidence type="ECO:0000313" key="5">
    <source>
        <dbReference type="Proteomes" id="UP000464378"/>
    </source>
</evidence>
<dbReference type="AlphaFoldDB" id="A0A6C2YSK4"/>
<keyword evidence="5" id="KW-1185">Reference proteome</keyword>
<dbReference type="InterPro" id="IPR013783">
    <property type="entry name" value="Ig-like_fold"/>
</dbReference>
<gene>
    <name evidence="4" type="ORF">GMBLW1_50700</name>
</gene>
<proteinExistence type="predicted"/>
<evidence type="ECO:0000313" key="4">
    <source>
        <dbReference type="EMBL" id="VIP04123.1"/>
    </source>
</evidence>
<dbReference type="InterPro" id="IPR014756">
    <property type="entry name" value="Ig_E-set"/>
</dbReference>
<dbReference type="SUPFAM" id="SSF81296">
    <property type="entry name" value="E set domains"/>
    <property type="match status" value="1"/>
</dbReference>
<evidence type="ECO:0000259" key="3">
    <source>
        <dbReference type="Pfam" id="PF04151"/>
    </source>
</evidence>
<feature type="domain" description="Peptidase C-terminal archaeal/bacterial" evidence="3">
    <location>
        <begin position="143"/>
        <end position="215"/>
    </location>
</feature>
<dbReference type="InterPro" id="IPR007280">
    <property type="entry name" value="Peptidase_C_arc/bac"/>
</dbReference>
<dbReference type="Gene3D" id="2.60.120.380">
    <property type="match status" value="2"/>
</dbReference>
<sequence>MMLRVFVPLLVTLIASMQVQAAAPSLGSITPRGGQRGTEMTIFFNGGNLADAQEILFYNPGVTVKKLEVVNPSQVKVTAAIAPDCRLGEHNFRVRCASGISEVRTFWIGALASETEKEPNTEFAAAQKIAMNVTVHGVVDNEDVDYFAFDVKKGQRISVEVEAMRLGTTLFDPYVAILDSKRFELATSDDSPMIKQDSMCSVIAPEDGTYYVMIRESAYGGNGACNYRLHIGTFPRPTAVVPAGGKFGEEIEVTFLGDPSGPIKQKVKLPATDDPNFRLHAVDAGGISPSAIPFRLSEFPNTIEVEPNPAHAQATTGVIPGAFNGVLSEVGDIDCFRFAGKKGQVYDVHCYARRIGSQLDPVMTLSVFNGGAIVANDDSAGPDSFFRVTLPNDGEYVLQVNDHLGKGGVNYHYRVEFTPVVPKLALGVPKSAQYSQERQAFAVPRGNRFATLVSASRVDFGGDLVVQPGALPEKVTLATENMIGSMTLVPMVFEAAPDAPIGAKLTPFFGKHVDPNVKLQSSFKQDAELIIGNPGQSIYWAANMDQAVIGVTEAVPFKISIVQPKVPLVHNGSMALKVVAERQAGFKAPITVSMLYNPPGVGSATNVTIPEGQNEITLPLNANGGAPVRTWKIAVMGTATHNGGPVWVSSQLADLVIAPPYVTFAMERGAVEQGKPTQMFCKITVNTPFTGNAKVSLLGLPAKVATKEMEFNKDTKEIAFALTTEATTPAGIHRNIFCQVLIPENGDLIPHTVGGTELRVDVPLPPKPNAPPPPPMPMPMPMPMAQPMPMPMAPPMKRLSRLEQLRLEQQEREKALQNPAPKK</sequence>
<dbReference type="RefSeq" id="WP_162659249.1">
    <property type="nucleotide sequence ID" value="NZ_LR593887.1"/>
</dbReference>
<dbReference type="SUPFAM" id="SSF89260">
    <property type="entry name" value="Collagen-binding domain"/>
    <property type="match status" value="1"/>
</dbReference>
<evidence type="ECO:0000256" key="1">
    <source>
        <dbReference type="SAM" id="MobiDB-lite"/>
    </source>
</evidence>
<feature type="compositionally biased region" description="Basic and acidic residues" evidence="1">
    <location>
        <begin position="800"/>
        <end position="815"/>
    </location>
</feature>
<dbReference type="Pfam" id="PF04151">
    <property type="entry name" value="PPC"/>
    <property type="match status" value="1"/>
</dbReference>
<evidence type="ECO:0000256" key="2">
    <source>
        <dbReference type="SAM" id="SignalP"/>
    </source>
</evidence>
<dbReference type="EMBL" id="LR593887">
    <property type="protein sequence ID" value="VTS05611.1"/>
    <property type="molecule type" value="Genomic_DNA"/>
</dbReference>
<name>A0A6C2YSK4_9BACT</name>
<dbReference type="InParanoid" id="A0A6C2YSK4"/>
<protein>
    <recommendedName>
        <fullName evidence="3">Peptidase C-terminal archaeal/bacterial domain-containing protein</fullName>
    </recommendedName>
</protein>
<feature type="signal peptide" evidence="2">
    <location>
        <begin position="1"/>
        <end position="21"/>
    </location>
</feature>
<feature type="chain" id="PRO_5033879803" description="Peptidase C-terminal archaeal/bacterial domain-containing protein" evidence="2">
    <location>
        <begin position="22"/>
        <end position="823"/>
    </location>
</feature>
<feature type="compositionally biased region" description="Pro residues" evidence="1">
    <location>
        <begin position="763"/>
        <end position="794"/>
    </location>
</feature>
<dbReference type="Proteomes" id="UP000464378">
    <property type="component" value="Chromosome"/>
</dbReference>
<feature type="region of interest" description="Disordered" evidence="1">
    <location>
        <begin position="759"/>
        <end position="823"/>
    </location>
</feature>